<dbReference type="InParanoid" id="A0A1S3HS09"/>
<keyword evidence="5" id="KW-0963">Cytoplasm</keyword>
<evidence type="ECO:0000256" key="5">
    <source>
        <dbReference type="ARBA" id="ARBA00022490"/>
    </source>
</evidence>
<dbReference type="PIRSF" id="PIRSF023956">
    <property type="entry name" value="Thiopurine_S-methyltransferase"/>
    <property type="match status" value="1"/>
</dbReference>
<dbReference type="OrthoDB" id="276151at2759"/>
<proteinExistence type="inferred from homology"/>
<dbReference type="SUPFAM" id="SSF53335">
    <property type="entry name" value="S-adenosyl-L-methionine-dependent methyltransferases"/>
    <property type="match status" value="1"/>
</dbReference>
<dbReference type="PANTHER" id="PTHR10259">
    <property type="entry name" value="THIOPURINE S-METHYLTRANSFERASE"/>
    <property type="match status" value="1"/>
</dbReference>
<evidence type="ECO:0000256" key="6">
    <source>
        <dbReference type="ARBA" id="ARBA00022603"/>
    </source>
</evidence>
<dbReference type="InterPro" id="IPR025835">
    <property type="entry name" value="Thiopurine_S-MeTrfase"/>
</dbReference>
<evidence type="ECO:0000256" key="7">
    <source>
        <dbReference type="ARBA" id="ARBA00022679"/>
    </source>
</evidence>
<keyword evidence="6" id="KW-0489">Methyltransferase</keyword>
<evidence type="ECO:0000256" key="8">
    <source>
        <dbReference type="ARBA" id="ARBA00022691"/>
    </source>
</evidence>
<sequence length="235" mass="26892">MEKDRKTGWSLATWKSKWKEGQPIWHRNVVHQLLLKNLGRLLAGKKNAKIFFPLCGKSLDMKWLADQGHTVVGVEASEIAVQSFFTENDIQYTVTDIPVIDGKLYQDPDNKIRIYVGDFFNFSKEIDGDFDGIWDRGSLGSIAIEDRERYIKLIVSLMSAECQYMAEVFYYEGGSTEPPPHSIHPDTISKLFENTCNVNIIECVDLMQPNPIWISAFASKVDVLFLNLFLFTKTK</sequence>
<keyword evidence="8" id="KW-0949">S-adenosyl-L-methionine</keyword>
<dbReference type="Gene3D" id="3.40.50.150">
    <property type="entry name" value="Vaccinia Virus protein VP39"/>
    <property type="match status" value="1"/>
</dbReference>
<name>A0A1S3HS09_LINAN</name>
<dbReference type="Proteomes" id="UP000085678">
    <property type="component" value="Unplaced"/>
</dbReference>
<protein>
    <recommendedName>
        <fullName evidence="4">thiopurine S-methyltransferase</fullName>
        <ecNumber evidence="4">2.1.1.67</ecNumber>
    </recommendedName>
</protein>
<comment type="similarity">
    <text evidence="3">Belongs to the class I-like SAM-binding methyltransferase superfamily. TPMT family.</text>
</comment>
<evidence type="ECO:0000256" key="4">
    <source>
        <dbReference type="ARBA" id="ARBA00011905"/>
    </source>
</evidence>
<dbReference type="RefSeq" id="XP_013388818.1">
    <property type="nucleotide sequence ID" value="XM_013533364.1"/>
</dbReference>
<comment type="catalytic activity">
    <reaction evidence="1">
        <text>S-adenosyl-L-methionine + a thiopurine = S-adenosyl-L-homocysteine + a thiopurine S-methylether.</text>
        <dbReference type="EC" id="2.1.1.67"/>
    </reaction>
</comment>
<dbReference type="GO" id="GO:0005737">
    <property type="term" value="C:cytoplasm"/>
    <property type="evidence" value="ECO:0007669"/>
    <property type="project" value="UniProtKB-SubCell"/>
</dbReference>
<dbReference type="FunFam" id="3.40.50.150:FF:000101">
    <property type="entry name" value="Thiopurine S-methyltransferase"/>
    <property type="match status" value="1"/>
</dbReference>
<dbReference type="GeneID" id="106157649"/>
<dbReference type="KEGG" id="lak:106157649"/>
<dbReference type="PROSITE" id="PS51585">
    <property type="entry name" value="SAM_MT_TPMT"/>
    <property type="match status" value="1"/>
</dbReference>
<gene>
    <name evidence="10" type="primary">LOC106157649</name>
</gene>
<dbReference type="GO" id="GO:0008119">
    <property type="term" value="F:thiopurine S-methyltransferase activity"/>
    <property type="evidence" value="ECO:0007669"/>
    <property type="project" value="UniProtKB-EC"/>
</dbReference>
<dbReference type="STRING" id="7574.A0A1S3HS09"/>
<reference evidence="10" key="1">
    <citation type="submission" date="2025-08" db="UniProtKB">
        <authorList>
            <consortium name="RefSeq"/>
        </authorList>
    </citation>
    <scope>IDENTIFICATION</scope>
    <source>
        <tissue evidence="10">Gonads</tissue>
    </source>
</reference>
<dbReference type="AlphaFoldDB" id="A0A1S3HS09"/>
<keyword evidence="9" id="KW-1185">Reference proteome</keyword>
<comment type="subcellular location">
    <subcellularLocation>
        <location evidence="2">Cytoplasm</location>
    </subcellularLocation>
</comment>
<dbReference type="InterPro" id="IPR008854">
    <property type="entry name" value="TPMT"/>
</dbReference>
<organism evidence="9 10">
    <name type="scientific">Lingula anatina</name>
    <name type="common">Brachiopod</name>
    <name type="synonym">Lingula unguis</name>
    <dbReference type="NCBI Taxonomy" id="7574"/>
    <lineage>
        <taxon>Eukaryota</taxon>
        <taxon>Metazoa</taxon>
        <taxon>Spiralia</taxon>
        <taxon>Lophotrochozoa</taxon>
        <taxon>Brachiopoda</taxon>
        <taxon>Linguliformea</taxon>
        <taxon>Lingulata</taxon>
        <taxon>Lingulida</taxon>
        <taxon>Linguloidea</taxon>
        <taxon>Lingulidae</taxon>
        <taxon>Lingula</taxon>
    </lineage>
</organism>
<evidence type="ECO:0000256" key="1">
    <source>
        <dbReference type="ARBA" id="ARBA00000903"/>
    </source>
</evidence>
<dbReference type="GO" id="GO:0032259">
    <property type="term" value="P:methylation"/>
    <property type="evidence" value="ECO:0007669"/>
    <property type="project" value="UniProtKB-KW"/>
</dbReference>
<accession>A0A1S3HS09</accession>
<evidence type="ECO:0000256" key="2">
    <source>
        <dbReference type="ARBA" id="ARBA00004496"/>
    </source>
</evidence>
<dbReference type="PANTHER" id="PTHR10259:SF11">
    <property type="entry name" value="THIOPURINE S-METHYLTRANSFERASE"/>
    <property type="match status" value="1"/>
</dbReference>
<dbReference type="InterPro" id="IPR029063">
    <property type="entry name" value="SAM-dependent_MTases_sf"/>
</dbReference>
<evidence type="ECO:0000313" key="9">
    <source>
        <dbReference type="Proteomes" id="UP000085678"/>
    </source>
</evidence>
<evidence type="ECO:0000256" key="3">
    <source>
        <dbReference type="ARBA" id="ARBA00008145"/>
    </source>
</evidence>
<dbReference type="EC" id="2.1.1.67" evidence="4"/>
<dbReference type="Pfam" id="PF05724">
    <property type="entry name" value="TPMT"/>
    <property type="match status" value="1"/>
</dbReference>
<evidence type="ECO:0000313" key="10">
    <source>
        <dbReference type="RefSeq" id="XP_013388818.1"/>
    </source>
</evidence>
<keyword evidence="7" id="KW-0808">Transferase</keyword>